<proteinExistence type="predicted"/>
<reference evidence="1" key="1">
    <citation type="submission" date="2023-05" db="EMBL/GenBank/DDBJ databases">
        <authorList>
            <consortium name="Clinical and Environmental Microbiology Branch: Whole genome sequencing antimicrobial resistance pathogens in the healthcare setting"/>
        </authorList>
    </citation>
    <scope>NUCLEOTIDE SEQUENCE</scope>
    <source>
        <strain evidence="1">2023GN-00287</strain>
    </source>
</reference>
<dbReference type="AlphaFoldDB" id="A0AAN4D5F3"/>
<evidence type="ECO:0000313" key="1">
    <source>
        <dbReference type="EMBL" id="ELV3683117.1"/>
    </source>
</evidence>
<dbReference type="EMBL" id="ABOSXX010000101">
    <property type="protein sequence ID" value="ELV3683117.1"/>
    <property type="molecule type" value="Genomic_DNA"/>
</dbReference>
<sequence>MPDFELKVFQADAAKTIVDRYAFFAGHPYRPSKGPKPRPFFQALSALTGAGKTPVLAQAVTLLRSHFSSEPIIFWMSKAKSVMLPTY</sequence>
<evidence type="ECO:0000313" key="2">
    <source>
        <dbReference type="Proteomes" id="UP001279522"/>
    </source>
</evidence>
<accession>A0AAN4D5F3</accession>
<comment type="caution">
    <text evidence="1">The sequence shown here is derived from an EMBL/GenBank/DDBJ whole genome shotgun (WGS) entry which is preliminary data.</text>
</comment>
<gene>
    <name evidence="1" type="ORF">SGX49_005647</name>
</gene>
<organism evidence="1 2">
    <name type="scientific">Citrobacter freundii</name>
    <dbReference type="NCBI Taxonomy" id="546"/>
    <lineage>
        <taxon>Bacteria</taxon>
        <taxon>Pseudomonadati</taxon>
        <taxon>Pseudomonadota</taxon>
        <taxon>Gammaproteobacteria</taxon>
        <taxon>Enterobacterales</taxon>
        <taxon>Enterobacteriaceae</taxon>
        <taxon>Citrobacter</taxon>
        <taxon>Citrobacter freundii complex</taxon>
    </lineage>
</organism>
<name>A0AAN4D5F3_CITFR</name>
<dbReference type="Proteomes" id="UP001279522">
    <property type="component" value="Unassembled WGS sequence"/>
</dbReference>
<protein>
    <submittedName>
        <fullName evidence="1">Uncharacterized protein</fullName>
    </submittedName>
</protein>